<dbReference type="PANTHER" id="PTHR39112:SF5">
    <property type="entry name" value="PROTEIN RALF-LIKE 27"/>
    <property type="match status" value="1"/>
</dbReference>
<dbReference type="Pfam" id="PF05498">
    <property type="entry name" value="RALF"/>
    <property type="match status" value="1"/>
</dbReference>
<dbReference type="InterPro" id="IPR008801">
    <property type="entry name" value="RALF"/>
</dbReference>
<dbReference type="Proteomes" id="UP000824120">
    <property type="component" value="Chromosome 2"/>
</dbReference>
<gene>
    <name evidence="8" type="ORF">H5410_006734</name>
</gene>
<name>A0A9J6AB27_SOLCO</name>
<proteinExistence type="inferred from homology"/>
<feature type="signal peptide" evidence="7">
    <location>
        <begin position="1"/>
        <end position="23"/>
    </location>
</feature>
<dbReference type="InterPro" id="IPR039252">
    <property type="entry name" value="RALFL27"/>
</dbReference>
<dbReference type="OrthoDB" id="939422at2759"/>
<feature type="chain" id="PRO_5039952230" evidence="7">
    <location>
        <begin position="24"/>
        <end position="95"/>
    </location>
</feature>
<accession>A0A9J6AB27</accession>
<evidence type="ECO:0000313" key="9">
    <source>
        <dbReference type="Proteomes" id="UP000824120"/>
    </source>
</evidence>
<evidence type="ECO:0000313" key="8">
    <source>
        <dbReference type="EMBL" id="KAG5621516.1"/>
    </source>
</evidence>
<dbReference type="EMBL" id="JACXVP010000002">
    <property type="protein sequence ID" value="KAG5621516.1"/>
    <property type="molecule type" value="Genomic_DNA"/>
</dbReference>
<comment type="subcellular location">
    <subcellularLocation>
        <location evidence="1">Secreted</location>
    </subcellularLocation>
</comment>
<keyword evidence="6" id="KW-1015">Disulfide bond</keyword>
<dbReference type="PANTHER" id="PTHR39112">
    <property type="entry name" value="PROTEIN RALF-LIKE 27-RELATED"/>
    <property type="match status" value="1"/>
</dbReference>
<keyword evidence="5 7" id="KW-0732">Signal</keyword>
<evidence type="ECO:0000256" key="1">
    <source>
        <dbReference type="ARBA" id="ARBA00004613"/>
    </source>
</evidence>
<evidence type="ECO:0000256" key="4">
    <source>
        <dbReference type="ARBA" id="ARBA00022702"/>
    </source>
</evidence>
<keyword evidence="4" id="KW-0372">Hormone</keyword>
<organism evidence="8 9">
    <name type="scientific">Solanum commersonii</name>
    <name type="common">Commerson's wild potato</name>
    <name type="synonym">Commerson's nightshade</name>
    <dbReference type="NCBI Taxonomy" id="4109"/>
    <lineage>
        <taxon>Eukaryota</taxon>
        <taxon>Viridiplantae</taxon>
        <taxon>Streptophyta</taxon>
        <taxon>Embryophyta</taxon>
        <taxon>Tracheophyta</taxon>
        <taxon>Spermatophyta</taxon>
        <taxon>Magnoliopsida</taxon>
        <taxon>eudicotyledons</taxon>
        <taxon>Gunneridae</taxon>
        <taxon>Pentapetalae</taxon>
        <taxon>asterids</taxon>
        <taxon>lamiids</taxon>
        <taxon>Solanales</taxon>
        <taxon>Solanaceae</taxon>
        <taxon>Solanoideae</taxon>
        <taxon>Solaneae</taxon>
        <taxon>Solanum</taxon>
    </lineage>
</organism>
<dbReference type="GO" id="GO:0005179">
    <property type="term" value="F:hormone activity"/>
    <property type="evidence" value="ECO:0007669"/>
    <property type="project" value="UniProtKB-KW"/>
</dbReference>
<evidence type="ECO:0000256" key="7">
    <source>
        <dbReference type="SAM" id="SignalP"/>
    </source>
</evidence>
<evidence type="ECO:0000256" key="6">
    <source>
        <dbReference type="ARBA" id="ARBA00023157"/>
    </source>
</evidence>
<sequence length="95" mass="10645">MRSFIFFCLSMVMITEILLSASSITMNVDSRSNSTGEMDGINWQVSLAGGEKYLSYSTLQRPPVCDEGVYDSCVDKKTRKLRTCPLYTRCEHSSG</sequence>
<keyword evidence="9" id="KW-1185">Reference proteome</keyword>
<evidence type="ECO:0000256" key="2">
    <source>
        <dbReference type="ARBA" id="ARBA00009178"/>
    </source>
</evidence>
<keyword evidence="3" id="KW-0964">Secreted</keyword>
<comment type="similarity">
    <text evidence="2">Belongs to the plant rapid alkalinization factor (RALF) family.</text>
</comment>
<evidence type="ECO:0000256" key="5">
    <source>
        <dbReference type="ARBA" id="ARBA00022729"/>
    </source>
</evidence>
<reference evidence="8 9" key="1">
    <citation type="submission" date="2020-09" db="EMBL/GenBank/DDBJ databases">
        <title>De no assembly of potato wild relative species, Solanum commersonii.</title>
        <authorList>
            <person name="Cho K."/>
        </authorList>
    </citation>
    <scope>NUCLEOTIDE SEQUENCE [LARGE SCALE GENOMIC DNA]</scope>
    <source>
        <strain evidence="8">LZ3.2</strain>
        <tissue evidence="8">Leaf</tissue>
    </source>
</reference>
<dbReference type="GO" id="GO:0005576">
    <property type="term" value="C:extracellular region"/>
    <property type="evidence" value="ECO:0007669"/>
    <property type="project" value="UniProtKB-SubCell"/>
</dbReference>
<evidence type="ECO:0000256" key="3">
    <source>
        <dbReference type="ARBA" id="ARBA00022525"/>
    </source>
</evidence>
<comment type="caution">
    <text evidence="8">The sequence shown here is derived from an EMBL/GenBank/DDBJ whole genome shotgun (WGS) entry which is preliminary data.</text>
</comment>
<dbReference type="AlphaFoldDB" id="A0A9J6AB27"/>
<protein>
    <submittedName>
        <fullName evidence="8">Uncharacterized protein</fullName>
    </submittedName>
</protein>